<keyword evidence="6" id="KW-0472">Membrane</keyword>
<proteinExistence type="inferred from homology"/>
<feature type="compositionally biased region" description="Low complexity" evidence="5">
    <location>
        <begin position="118"/>
        <end position="132"/>
    </location>
</feature>
<dbReference type="Proteomes" id="UP000239494">
    <property type="component" value="Unassembled WGS sequence"/>
</dbReference>
<comment type="cofactor">
    <cofactor evidence="1">
        <name>a divalent metal cation</name>
        <dbReference type="ChEBI" id="CHEBI:60240"/>
    </cofactor>
</comment>
<evidence type="ECO:0000256" key="5">
    <source>
        <dbReference type="SAM" id="MobiDB-lite"/>
    </source>
</evidence>
<keyword evidence="6" id="KW-0812">Transmembrane</keyword>
<feature type="domain" description="Calcineurin-like phosphoesterase" evidence="7">
    <location>
        <begin position="186"/>
        <end position="352"/>
    </location>
</feature>
<keyword evidence="9" id="KW-1185">Reference proteome</keyword>
<keyword evidence="2" id="KW-0479">Metal-binding</keyword>
<keyword evidence="6" id="KW-1133">Transmembrane helix</keyword>
<comment type="similarity">
    <text evidence="4">Belongs to the metallophosphoesterase superfamily.</text>
</comment>
<dbReference type="GO" id="GO:0009245">
    <property type="term" value="P:lipid A biosynthetic process"/>
    <property type="evidence" value="ECO:0007669"/>
    <property type="project" value="TreeGrafter"/>
</dbReference>
<reference evidence="8 9" key="1">
    <citation type="submission" date="2018-03" db="EMBL/GenBank/DDBJ databases">
        <title>Genomic Encyclopedia of Archaeal and Bacterial Type Strains, Phase II (KMG-II): from individual species to whole genera.</title>
        <authorList>
            <person name="Goeker M."/>
        </authorList>
    </citation>
    <scope>NUCLEOTIDE SEQUENCE [LARGE SCALE GENOMIC DNA]</scope>
    <source>
        <strain evidence="8 9">DSM 44720</strain>
    </source>
</reference>
<evidence type="ECO:0000313" key="9">
    <source>
        <dbReference type="Proteomes" id="UP000239494"/>
    </source>
</evidence>
<dbReference type="Pfam" id="PF00149">
    <property type="entry name" value="Metallophos"/>
    <property type="match status" value="1"/>
</dbReference>
<keyword evidence="3" id="KW-0378">Hydrolase</keyword>
<protein>
    <recommendedName>
        <fullName evidence="7">Calcineurin-like phosphoesterase domain-containing protein</fullName>
    </recommendedName>
</protein>
<dbReference type="GO" id="GO:0008758">
    <property type="term" value="F:UDP-2,3-diacylglucosamine hydrolase activity"/>
    <property type="evidence" value="ECO:0007669"/>
    <property type="project" value="TreeGrafter"/>
</dbReference>
<feature type="region of interest" description="Disordered" evidence="5">
    <location>
        <begin position="106"/>
        <end position="132"/>
    </location>
</feature>
<dbReference type="FunFam" id="3.60.21.10:FF:000028">
    <property type="entry name" value="Putative metallophosphoesterase"/>
    <property type="match status" value="1"/>
</dbReference>
<dbReference type="PANTHER" id="PTHR31302:SF31">
    <property type="entry name" value="PHOSPHODIESTERASE YAEI"/>
    <property type="match status" value="1"/>
</dbReference>
<evidence type="ECO:0000313" key="8">
    <source>
        <dbReference type="EMBL" id="PRY42352.1"/>
    </source>
</evidence>
<dbReference type="SUPFAM" id="SSF56300">
    <property type="entry name" value="Metallo-dependent phosphatases"/>
    <property type="match status" value="1"/>
</dbReference>
<evidence type="ECO:0000256" key="2">
    <source>
        <dbReference type="ARBA" id="ARBA00022723"/>
    </source>
</evidence>
<dbReference type="InterPro" id="IPR029052">
    <property type="entry name" value="Metallo-depent_PP-like"/>
</dbReference>
<dbReference type="InterPro" id="IPR004843">
    <property type="entry name" value="Calcineurin-like_PHP"/>
</dbReference>
<evidence type="ECO:0000256" key="6">
    <source>
        <dbReference type="SAM" id="Phobius"/>
    </source>
</evidence>
<dbReference type="CDD" id="cd07385">
    <property type="entry name" value="MPP_YkuE_C"/>
    <property type="match status" value="1"/>
</dbReference>
<evidence type="ECO:0000256" key="4">
    <source>
        <dbReference type="ARBA" id="ARBA00061089"/>
    </source>
</evidence>
<feature type="transmembrane region" description="Helical" evidence="6">
    <location>
        <begin position="69"/>
        <end position="88"/>
    </location>
</feature>
<dbReference type="RefSeq" id="WP_342749777.1">
    <property type="nucleotide sequence ID" value="NZ_PVTF01000004.1"/>
</dbReference>
<organism evidence="8 9">
    <name type="scientific">Umezawaea tangerina</name>
    <dbReference type="NCBI Taxonomy" id="84725"/>
    <lineage>
        <taxon>Bacteria</taxon>
        <taxon>Bacillati</taxon>
        <taxon>Actinomycetota</taxon>
        <taxon>Actinomycetes</taxon>
        <taxon>Pseudonocardiales</taxon>
        <taxon>Pseudonocardiaceae</taxon>
        <taxon>Umezawaea</taxon>
    </lineage>
</organism>
<dbReference type="InterPro" id="IPR051158">
    <property type="entry name" value="Metallophosphoesterase_sf"/>
</dbReference>
<dbReference type="PANTHER" id="PTHR31302">
    <property type="entry name" value="TRANSMEMBRANE PROTEIN WITH METALLOPHOSPHOESTERASE DOMAIN-RELATED"/>
    <property type="match status" value="1"/>
</dbReference>
<evidence type="ECO:0000256" key="3">
    <source>
        <dbReference type="ARBA" id="ARBA00022801"/>
    </source>
</evidence>
<gene>
    <name evidence="8" type="ORF">CLV43_104183</name>
</gene>
<evidence type="ECO:0000256" key="1">
    <source>
        <dbReference type="ARBA" id="ARBA00001968"/>
    </source>
</evidence>
<dbReference type="Gene3D" id="3.60.21.10">
    <property type="match status" value="1"/>
</dbReference>
<comment type="caution">
    <text evidence="8">The sequence shown here is derived from an EMBL/GenBank/DDBJ whole genome shotgun (WGS) entry which is preliminary data.</text>
</comment>
<evidence type="ECO:0000259" key="7">
    <source>
        <dbReference type="Pfam" id="PF00149"/>
    </source>
</evidence>
<dbReference type="EMBL" id="PVTF01000004">
    <property type="protein sequence ID" value="PRY42352.1"/>
    <property type="molecule type" value="Genomic_DNA"/>
</dbReference>
<dbReference type="GO" id="GO:0016020">
    <property type="term" value="C:membrane"/>
    <property type="evidence" value="ECO:0007669"/>
    <property type="project" value="GOC"/>
</dbReference>
<name>A0A2T0T9L0_9PSEU</name>
<dbReference type="GO" id="GO:0046872">
    <property type="term" value="F:metal ion binding"/>
    <property type="evidence" value="ECO:0007669"/>
    <property type="project" value="UniProtKB-KW"/>
</dbReference>
<dbReference type="AlphaFoldDB" id="A0A2T0T9L0"/>
<accession>A0A2T0T9L0</accession>
<feature type="transmembrane region" description="Helical" evidence="6">
    <location>
        <begin position="35"/>
        <end position="57"/>
    </location>
</feature>
<sequence>MIFLLLLGVPCGLAHLYLWKRLVRDTTRSGRGRTLGTVAVVVMFLVLLGGLVGSRALGPDVAAVLAWPGYLWLAMVLYLTLLLLVLEVPRAVLNRRLRPVRTPAEVTVPAGPEEPVADDVAPAPEPAGGEPADPGRRLFIARSLAVAGGVVATGVVGYGVTQAMGGPVVKRVPIALGKLAPAFDGFRIAVVSDIHLGPLLGRSHTERVVNTINGLRPDLVAIVGDLVDGTVEELGEAAAPLRDLVSPHGSFFVTGNHEHFSGAQPWLAELTRLGVHPLRNELLAVTRGGAAFDLAGVNDVTGRSYGDGPDMEKALERHDTSTPVVLLAHQPVQAVQAAKLGVDLQLSGHTHGGQMWPFNYAVTLQQPVVSGLAEVDGMPVYVSNGAGFWGPPVRVGAPPDVTLVELRTA</sequence>
<feature type="transmembrane region" description="Helical" evidence="6">
    <location>
        <begin position="6"/>
        <end position="23"/>
    </location>
</feature>